<name>A0ACD1GKH7_9EURO</name>
<sequence length="1178" mass="129958">MKHQDDKNGNCGILTSTGVNSVRDVNATELRLERQPQLAYHPLLIPPLATVCGRALGYALHELGTMVPPAVFTGQGTQWAQTGTDLSAYSIFRRRLEEAEEEYLSWRIRPSDDLNAPLPNDPVEVAVSLSKETGDLFEEVGRENDGLSAEANALSKKLLDVHKYLSRVKRHTDPDPRIRDRALDLLQELMLIDKWPAWPEVAERADESLRRIVEGFNSHPQSDQKARFTEVLRTGPTFLVLSPIITARLIMELDQSTTLSDEIAILMSDRGESQEDGISRDTAITRILSALWDLSGCEGCERSPTEQKGHVGRLYLGRPERTDGAKSMLDVLISPPSLQYWQEFGCTTTQEEITSAGKAPPAKMDGTNLCTKLGEENHARLLLQLEDGGFSTYDYACALHHEAARGGGVPLRRALEEYRLDIPQKIALCHAVARGFWQSYETKMMLARWSDTTIWLMPNSDNPADPLPCKVFISIPFTLTEHELEEFSTRDLIHRCPRIFSLGVLLLEICLRRSIQTPQLQQDATGFVRDMNKTFRTISKLFDEFQDDSWTGYTGKFVLNQAFDACVRGGIFKFHTSMDILERRKILKQRVVTPLEWLASSLPSNYKRSNHCERKDRSEPPPPADSPTFNSPNSADKPPPGSQTSASFHLRGVGKSQEWMSKLRGMSVELRNSGLRPTRVAILDTGCKLATEYFQGHKKRQAQIKGYKDFVTDSEGPQFMSDSDGHGTFMTTLVTKATPFADIYVAKVTEKDLNTSGTADRISKALRWAATDNECSIISMSWGHDDEDKVIEDAVRKVLGDRKGKIVFLAAAGNDGLYQGATTPAKLETVFSIRSADSNGNPSSTNPPWEEPYTNLSLTAIGQDVPERLCEYIPDTRRAGSSVATAVAAGIAALLLSYATYLHEQYPEELDASSLEELRKKDGMANLFNHISKPRGPGLRLICPEILFIYDRNTGKQRAHTFALLASGNRIVNVSETTGNPSLIIPNRVDLDVLQSLADVLREDLGVDLQVLKLRLAGCPRHKGRLVSKHLLAHHAVAFVADDIHPTEGVGWAASVEPALGLTTCEDALLMDMTSAVEVERIRGRALTNEGETTGDELGLGCTTAELLESLPDTTGEEGATDGMTVEDATDEGTTEGVEDGVTTEDDGTADPAALDTVVLTTLVTHQVVASTSPLNRF</sequence>
<evidence type="ECO:0000313" key="1">
    <source>
        <dbReference type="EMBL" id="RAH49733.1"/>
    </source>
</evidence>
<dbReference type="Proteomes" id="UP000249057">
    <property type="component" value="Unassembled WGS sequence"/>
</dbReference>
<gene>
    <name evidence="1" type="ORF">BO95DRAFT_459699</name>
</gene>
<accession>A0ACD1GKH7</accession>
<organism evidence="1 2">
    <name type="scientific">Aspergillus brunneoviolaceus CBS 621.78</name>
    <dbReference type="NCBI Taxonomy" id="1450534"/>
    <lineage>
        <taxon>Eukaryota</taxon>
        <taxon>Fungi</taxon>
        <taxon>Dikarya</taxon>
        <taxon>Ascomycota</taxon>
        <taxon>Pezizomycotina</taxon>
        <taxon>Eurotiomycetes</taxon>
        <taxon>Eurotiomycetidae</taxon>
        <taxon>Eurotiales</taxon>
        <taxon>Aspergillaceae</taxon>
        <taxon>Aspergillus</taxon>
        <taxon>Aspergillus subgen. Circumdati</taxon>
    </lineage>
</organism>
<reference evidence="1" key="1">
    <citation type="submission" date="2018-02" db="EMBL/GenBank/DDBJ databases">
        <title>The genomes of Aspergillus section Nigri reveals drivers in fungal speciation.</title>
        <authorList>
            <consortium name="DOE Joint Genome Institute"/>
            <person name="Vesth T.C."/>
            <person name="Nybo J."/>
            <person name="Theobald S."/>
            <person name="Brandl J."/>
            <person name="Frisvad J.C."/>
            <person name="Nielsen K.F."/>
            <person name="Lyhne E.K."/>
            <person name="Kogle M.E."/>
            <person name="Kuo A."/>
            <person name="Riley R."/>
            <person name="Clum A."/>
            <person name="Nolan M."/>
            <person name="Lipzen A."/>
            <person name="Salamov A."/>
            <person name="Henrissat B."/>
            <person name="Wiebenga A."/>
            <person name="De vries R.P."/>
            <person name="Grigoriev I.V."/>
            <person name="Mortensen U.H."/>
            <person name="Andersen M.R."/>
            <person name="Baker S.E."/>
        </authorList>
    </citation>
    <scope>NUCLEOTIDE SEQUENCE</scope>
    <source>
        <strain evidence="1">CBS 621.78</strain>
    </source>
</reference>
<protein>
    <submittedName>
        <fullName evidence="1">Uncharacterized protein</fullName>
    </submittedName>
</protein>
<keyword evidence="2" id="KW-1185">Reference proteome</keyword>
<dbReference type="EMBL" id="KZ825316">
    <property type="protein sequence ID" value="RAH49733.1"/>
    <property type="molecule type" value="Genomic_DNA"/>
</dbReference>
<evidence type="ECO:0000313" key="2">
    <source>
        <dbReference type="Proteomes" id="UP000249057"/>
    </source>
</evidence>
<proteinExistence type="predicted"/>